<feature type="domain" description="EamA" evidence="7">
    <location>
        <begin position="154"/>
        <end position="292"/>
    </location>
</feature>
<evidence type="ECO:0000313" key="9">
    <source>
        <dbReference type="Proteomes" id="UP000254834"/>
    </source>
</evidence>
<keyword evidence="9" id="KW-1185">Reference proteome</keyword>
<accession>A0A345ZBI6</accession>
<proteinExistence type="predicted"/>
<dbReference type="RefSeq" id="WP_115585668.1">
    <property type="nucleotide sequence ID" value="NZ_CP025544.1"/>
</dbReference>
<feature type="transmembrane region" description="Helical" evidence="6">
    <location>
        <begin position="220"/>
        <end position="237"/>
    </location>
</feature>
<dbReference type="EMBL" id="CP025544">
    <property type="protein sequence ID" value="AXK60653.1"/>
    <property type="molecule type" value="Genomic_DNA"/>
</dbReference>
<protein>
    <recommendedName>
        <fullName evidence="7">EamA domain-containing protein</fullName>
    </recommendedName>
</protein>
<dbReference type="GO" id="GO:0005886">
    <property type="term" value="C:plasma membrane"/>
    <property type="evidence" value="ECO:0007669"/>
    <property type="project" value="UniProtKB-SubCell"/>
</dbReference>
<keyword evidence="2" id="KW-1003">Cell membrane</keyword>
<evidence type="ECO:0000256" key="5">
    <source>
        <dbReference type="ARBA" id="ARBA00023136"/>
    </source>
</evidence>
<dbReference type="OrthoDB" id="9812547at2"/>
<organism evidence="8 9">
    <name type="scientific">Candidatus Chromulinivorax destructor</name>
    <dbReference type="NCBI Taxonomy" id="2066483"/>
    <lineage>
        <taxon>Bacteria</taxon>
        <taxon>Candidatus Babelota</taxon>
        <taxon>Candidatus Babeliae</taxon>
        <taxon>Candidatus Babeliales</taxon>
        <taxon>Candidatus Chromulinivoraceae</taxon>
        <taxon>Candidatus Chromulinivorax</taxon>
    </lineage>
</organism>
<gene>
    <name evidence="8" type="ORF">C0J27_02750</name>
</gene>
<evidence type="ECO:0000256" key="3">
    <source>
        <dbReference type="ARBA" id="ARBA00022692"/>
    </source>
</evidence>
<feature type="transmembrane region" description="Helical" evidence="6">
    <location>
        <begin position="273"/>
        <end position="292"/>
    </location>
</feature>
<keyword evidence="5 6" id="KW-0472">Membrane</keyword>
<feature type="transmembrane region" description="Helical" evidence="6">
    <location>
        <begin position="120"/>
        <end position="137"/>
    </location>
</feature>
<dbReference type="InterPro" id="IPR000620">
    <property type="entry name" value="EamA_dom"/>
</dbReference>
<evidence type="ECO:0000256" key="2">
    <source>
        <dbReference type="ARBA" id="ARBA00022475"/>
    </source>
</evidence>
<evidence type="ECO:0000256" key="6">
    <source>
        <dbReference type="SAM" id="Phobius"/>
    </source>
</evidence>
<evidence type="ECO:0000259" key="7">
    <source>
        <dbReference type="Pfam" id="PF00892"/>
    </source>
</evidence>
<feature type="transmembrane region" description="Helical" evidence="6">
    <location>
        <begin position="91"/>
        <end position="113"/>
    </location>
</feature>
<dbReference type="KEGG" id="cdes:C0J27_02750"/>
<evidence type="ECO:0000256" key="1">
    <source>
        <dbReference type="ARBA" id="ARBA00004651"/>
    </source>
</evidence>
<feature type="transmembrane region" description="Helical" evidence="6">
    <location>
        <begin position="184"/>
        <end position="205"/>
    </location>
</feature>
<dbReference type="Pfam" id="PF00892">
    <property type="entry name" value="EamA"/>
    <property type="match status" value="2"/>
</dbReference>
<dbReference type="InterPro" id="IPR037185">
    <property type="entry name" value="EmrE-like"/>
</dbReference>
<dbReference type="AlphaFoldDB" id="A0A345ZBI6"/>
<feature type="transmembrane region" description="Helical" evidence="6">
    <location>
        <begin position="27"/>
        <end position="47"/>
    </location>
</feature>
<reference evidence="8 9" key="1">
    <citation type="submission" date="2017-12" db="EMBL/GenBank/DDBJ databases">
        <title>Chromulinavorax destructans is a abundant pathogen of dominant heterotrophic picoflagllates.</title>
        <authorList>
            <person name="Deeg C.M."/>
            <person name="Zimmer M."/>
            <person name="Suttle C.A."/>
        </authorList>
    </citation>
    <scope>NUCLEOTIDE SEQUENCE [LARGE SCALE GENOMIC DNA]</scope>
    <source>
        <strain evidence="8 9">SeV1</strain>
    </source>
</reference>
<dbReference type="PANTHER" id="PTHR32322:SF18">
    <property type="entry name" value="S-ADENOSYLMETHIONINE_S-ADENOSYLHOMOCYSTEINE TRANSPORTER"/>
    <property type="match status" value="1"/>
</dbReference>
<comment type="subcellular location">
    <subcellularLocation>
        <location evidence="1">Cell membrane</location>
        <topology evidence="1">Multi-pass membrane protein</topology>
    </subcellularLocation>
</comment>
<name>A0A345ZBI6_9BACT</name>
<dbReference type="InterPro" id="IPR050638">
    <property type="entry name" value="AA-Vitamin_Transporters"/>
</dbReference>
<dbReference type="Proteomes" id="UP000254834">
    <property type="component" value="Chromosome"/>
</dbReference>
<sequence length="299" mass="33644">MVALIFLYLCFTGTMFLNSLIMSTNHYPLFVAGARIFGSGIILLSLYLSKHKNSVWEQLRQLLRPSFFSYAFCLYTFSAIGFSWGMQYIDPVKACFLFVLSPFITALMLYFLHNEKLNRTKLLGLAIGFASVIPIVLESNHGHFNQVSWFMALAGYIVFAAAIISFSYGWILHKELSQVVHVSSSLLTGMALTVGGAITLVLNILVDRDAIFSMQLTESFWWLLLLFAMLTAIGYNLYSSLLKRYSPTFISFAGFLEPAFGMLYASLFLGHQISSISLFALLGLGCGLYLFYQEELRTH</sequence>
<keyword evidence="4 6" id="KW-1133">Transmembrane helix</keyword>
<feature type="transmembrane region" description="Helical" evidence="6">
    <location>
        <begin position="249"/>
        <end position="267"/>
    </location>
</feature>
<feature type="domain" description="EamA" evidence="7">
    <location>
        <begin position="3"/>
        <end position="135"/>
    </location>
</feature>
<feature type="transmembrane region" description="Helical" evidence="6">
    <location>
        <begin position="67"/>
        <end position="85"/>
    </location>
</feature>
<evidence type="ECO:0000313" key="8">
    <source>
        <dbReference type="EMBL" id="AXK60653.1"/>
    </source>
</evidence>
<dbReference type="SUPFAM" id="SSF103481">
    <property type="entry name" value="Multidrug resistance efflux transporter EmrE"/>
    <property type="match status" value="2"/>
</dbReference>
<evidence type="ECO:0000256" key="4">
    <source>
        <dbReference type="ARBA" id="ARBA00022989"/>
    </source>
</evidence>
<feature type="transmembrane region" description="Helical" evidence="6">
    <location>
        <begin position="149"/>
        <end position="172"/>
    </location>
</feature>
<keyword evidence="3 6" id="KW-0812">Transmembrane</keyword>
<dbReference type="PANTHER" id="PTHR32322">
    <property type="entry name" value="INNER MEMBRANE TRANSPORTER"/>
    <property type="match status" value="1"/>
</dbReference>